<proteinExistence type="predicted"/>
<dbReference type="Pfam" id="PF01551">
    <property type="entry name" value="Peptidase_M23"/>
    <property type="match status" value="1"/>
</dbReference>
<feature type="coiled-coil region" evidence="2">
    <location>
        <begin position="69"/>
        <end position="103"/>
    </location>
</feature>
<dbReference type="STRING" id="1324314.BVG16_25445"/>
<dbReference type="InterPro" id="IPR011055">
    <property type="entry name" value="Dup_hybrid_motif"/>
</dbReference>
<dbReference type="GO" id="GO:0004222">
    <property type="term" value="F:metalloendopeptidase activity"/>
    <property type="evidence" value="ECO:0007669"/>
    <property type="project" value="TreeGrafter"/>
</dbReference>
<evidence type="ECO:0000256" key="2">
    <source>
        <dbReference type="SAM" id="Coils"/>
    </source>
</evidence>
<dbReference type="SUPFAM" id="SSF51261">
    <property type="entry name" value="Duplicated hybrid motif"/>
    <property type="match status" value="1"/>
</dbReference>
<feature type="domain" description="M23ase beta-sheet core" evidence="3">
    <location>
        <begin position="222"/>
        <end position="316"/>
    </location>
</feature>
<dbReference type="Proteomes" id="UP000190188">
    <property type="component" value="Unassembled WGS sequence"/>
</dbReference>
<dbReference type="CDD" id="cd12797">
    <property type="entry name" value="M23_peptidase"/>
    <property type="match status" value="1"/>
</dbReference>
<evidence type="ECO:0000256" key="1">
    <source>
        <dbReference type="ARBA" id="ARBA00022729"/>
    </source>
</evidence>
<sequence>MKKRWLTKKWSLLVIRDATQGVKQVDVPMMLLVSVPLLTAVSVSSYIVGLKMNAASQIEGLQHTIHANATASKLEVQASEQTIDELQNEIIRLSSDAQSMKARMEHINTMESTLQSLIQKYAKTDQPKETIVTSLPWDAMEDIGGDYFPVDQDEIMRLAQETTQEYDQMEAILDVMRQNVSNTVQHVKDVFQNTPTGWPTSSRRLTSSFGYRRDPMTRRAAFHAGVDIAGSVGDPVFAAADGKVITTGSDGSRGKYIVIEHSKGYQTWYMHLHRIDVREDERIVKGERIGRLGNTGRSTGPHLHFQIVKEDQPIDPLPFIMPTEEE</sequence>
<dbReference type="PANTHER" id="PTHR21666">
    <property type="entry name" value="PEPTIDASE-RELATED"/>
    <property type="match status" value="1"/>
</dbReference>
<name>A0A1T2X2N2_9BACL</name>
<dbReference type="PANTHER" id="PTHR21666:SF289">
    <property type="entry name" value="L-ALA--D-GLU ENDOPEPTIDASE"/>
    <property type="match status" value="1"/>
</dbReference>
<evidence type="ECO:0000313" key="4">
    <source>
        <dbReference type="EMBL" id="OPA74097.1"/>
    </source>
</evidence>
<dbReference type="Gene3D" id="2.70.70.10">
    <property type="entry name" value="Glucose Permease (Domain IIA)"/>
    <property type="match status" value="1"/>
</dbReference>
<accession>A0A1T2X2N2</accession>
<evidence type="ECO:0000313" key="5">
    <source>
        <dbReference type="Proteomes" id="UP000190188"/>
    </source>
</evidence>
<evidence type="ECO:0000259" key="3">
    <source>
        <dbReference type="Pfam" id="PF01551"/>
    </source>
</evidence>
<keyword evidence="5" id="KW-1185">Reference proteome</keyword>
<protein>
    <recommendedName>
        <fullName evidence="3">M23ase beta-sheet core domain-containing protein</fullName>
    </recommendedName>
</protein>
<reference evidence="4 5" key="1">
    <citation type="submission" date="2017-01" db="EMBL/GenBank/DDBJ databases">
        <title>Genome analysis of Paenibacillus selenitrireducens ES3-24.</title>
        <authorList>
            <person name="Xu D."/>
            <person name="Yao R."/>
            <person name="Zheng S."/>
        </authorList>
    </citation>
    <scope>NUCLEOTIDE SEQUENCE [LARGE SCALE GENOMIC DNA]</scope>
    <source>
        <strain evidence="4 5">ES3-24</strain>
    </source>
</reference>
<keyword evidence="2" id="KW-0175">Coiled coil</keyword>
<comment type="caution">
    <text evidence="4">The sequence shown here is derived from an EMBL/GenBank/DDBJ whole genome shotgun (WGS) entry which is preliminary data.</text>
</comment>
<dbReference type="RefSeq" id="WP_233147169.1">
    <property type="nucleotide sequence ID" value="NZ_MSZX01000012.1"/>
</dbReference>
<dbReference type="EMBL" id="MSZX01000012">
    <property type="protein sequence ID" value="OPA74097.1"/>
    <property type="molecule type" value="Genomic_DNA"/>
</dbReference>
<dbReference type="InterPro" id="IPR050570">
    <property type="entry name" value="Cell_wall_metabolism_enzyme"/>
</dbReference>
<dbReference type="AlphaFoldDB" id="A0A1T2X2N2"/>
<dbReference type="InterPro" id="IPR016047">
    <property type="entry name" value="M23ase_b-sheet_dom"/>
</dbReference>
<keyword evidence="1" id="KW-0732">Signal</keyword>
<organism evidence="4 5">
    <name type="scientific">Paenibacillus selenitireducens</name>
    <dbReference type="NCBI Taxonomy" id="1324314"/>
    <lineage>
        <taxon>Bacteria</taxon>
        <taxon>Bacillati</taxon>
        <taxon>Bacillota</taxon>
        <taxon>Bacilli</taxon>
        <taxon>Bacillales</taxon>
        <taxon>Paenibacillaceae</taxon>
        <taxon>Paenibacillus</taxon>
    </lineage>
</organism>
<gene>
    <name evidence="4" type="ORF">BVG16_25445</name>
</gene>